<feature type="compositionally biased region" description="Polar residues" evidence="1">
    <location>
        <begin position="548"/>
        <end position="559"/>
    </location>
</feature>
<dbReference type="PANTHER" id="PTHR33608">
    <property type="entry name" value="BLL2464 PROTEIN"/>
    <property type="match status" value="1"/>
</dbReference>
<feature type="region of interest" description="Disordered" evidence="1">
    <location>
        <begin position="191"/>
        <end position="233"/>
    </location>
</feature>
<keyword evidence="5" id="KW-1185">Reference proteome</keyword>
<gene>
    <name evidence="4" type="ORF">HSEST_0709</name>
</gene>
<feature type="transmembrane region" description="Helical" evidence="2">
    <location>
        <begin position="255"/>
        <end position="281"/>
    </location>
</feature>
<dbReference type="Pfam" id="PF01882">
    <property type="entry name" value="DUF58"/>
    <property type="match status" value="1"/>
</dbReference>
<sequence>MKRLALSLLEALTLAAAIAVILLPQSPAVVTQYGQTLEGSMLLLVLAGVFAALGVRYGYRVAAHRGGEPPFDQPPEEATGYDTRLPGDHVDAQYAKATAPNRNENVRAAHRQTVVRYLEETAVDVLSDAENVAPPAARERVEDGSWSDDPRVQALFQGDRTQLPPRIRLRDWASGESFERRVERTVAELQRIADLPDDTQSSPDDLDSELDASGSTPSARFEPSTADTATRERATVTTADATLERDGHWNVGVPVAFLLGGLGFVLSNPTLVLAAIVPAGFSIYASLTRSPALNVDVERTVSSESPAPGERVRVVLTVENIGDRPLAELRAVDGVPESLRVVSGSPRLCATLEPGESATTTYTVEAFRGEHAFGTASLWARNVSGDAERTHVVDLETRLACHDPVETMPTTGQTTPYEGRIETDAGGHGLEFYATRAYNPADPLSRIDWNHWARTGEPRTVQFRRTQAGTVVVVVDDRSVSRRARSEFTPDAVALGRHAAIRIADALFAASNAVGGALLTRRAYERPSRGRYQRQQLEEFFRRPPSQPESTGSGGSQSLMDIDKQFFGGIDEDSDRRSKQDGDDDSVWSPLLATDGGGIPVEWLRKRLSGREQVVFVSPLLDDAPRRFVRTLQAGGTDVTVLSPDVTSGGSPGRAIARIERHERLRALRRRGLRVVDWSTDEPLSATLEHAQHRWSR</sequence>
<evidence type="ECO:0000313" key="5">
    <source>
        <dbReference type="Proteomes" id="UP000663292"/>
    </source>
</evidence>
<dbReference type="PANTHER" id="PTHR33608:SF6">
    <property type="entry name" value="BLL2464 PROTEIN"/>
    <property type="match status" value="1"/>
</dbReference>
<evidence type="ECO:0000256" key="1">
    <source>
        <dbReference type="SAM" id="MobiDB-lite"/>
    </source>
</evidence>
<feature type="domain" description="DUF58" evidence="3">
    <location>
        <begin position="435"/>
        <end position="522"/>
    </location>
</feature>
<feature type="region of interest" description="Disordered" evidence="1">
    <location>
        <begin position="538"/>
        <end position="591"/>
    </location>
</feature>
<reference evidence="4 5" key="1">
    <citation type="submission" date="2020-11" db="EMBL/GenBank/DDBJ databases">
        <title>Carbohydrate-dependent, anaerobic sulfur respiration: A novel catabolism in halophilic archaea.</title>
        <authorList>
            <person name="Sorokin D.Y."/>
            <person name="Messina E."/>
            <person name="Smedile F."/>
            <person name="La Cono V."/>
            <person name="Hallsworth J.E."/>
            <person name="Yakimov M.M."/>
        </authorList>
    </citation>
    <scope>NUCLEOTIDE SEQUENCE [LARGE SCALE GENOMIC DNA]</scope>
    <source>
        <strain evidence="4 5">HSR-Est</strain>
    </source>
</reference>
<name>A0A897NP93_9EURY</name>
<dbReference type="InterPro" id="IPR055693">
    <property type="entry name" value="DUF7269"/>
</dbReference>
<dbReference type="EMBL" id="CP064791">
    <property type="protein sequence ID" value="QSG14254.1"/>
    <property type="molecule type" value="Genomic_DNA"/>
</dbReference>
<keyword evidence="2" id="KW-1133">Transmembrane helix</keyword>
<dbReference type="AlphaFoldDB" id="A0A897NP93"/>
<evidence type="ECO:0000313" key="4">
    <source>
        <dbReference type="EMBL" id="QSG14254.1"/>
    </source>
</evidence>
<dbReference type="Pfam" id="PF23933">
    <property type="entry name" value="DUF7269"/>
    <property type="match status" value="1"/>
</dbReference>
<protein>
    <submittedName>
        <fullName evidence="4">Putative membrane anchored protein with extracellular vWF domain and Ig-like domain</fullName>
    </submittedName>
</protein>
<dbReference type="InterPro" id="IPR002881">
    <property type="entry name" value="DUF58"/>
</dbReference>
<evidence type="ECO:0000256" key="2">
    <source>
        <dbReference type="SAM" id="Phobius"/>
    </source>
</evidence>
<proteinExistence type="predicted"/>
<organism evidence="4 5">
    <name type="scientific">Halapricum desulfuricans</name>
    <dbReference type="NCBI Taxonomy" id="2841257"/>
    <lineage>
        <taxon>Archaea</taxon>
        <taxon>Methanobacteriati</taxon>
        <taxon>Methanobacteriota</taxon>
        <taxon>Stenosarchaea group</taxon>
        <taxon>Halobacteria</taxon>
        <taxon>Halobacteriales</taxon>
        <taxon>Haloarculaceae</taxon>
        <taxon>Halapricum</taxon>
    </lineage>
</organism>
<keyword evidence="2" id="KW-0472">Membrane</keyword>
<evidence type="ECO:0000259" key="3">
    <source>
        <dbReference type="Pfam" id="PF01882"/>
    </source>
</evidence>
<accession>A0A897NP93</accession>
<dbReference type="Proteomes" id="UP000663292">
    <property type="component" value="Chromosome"/>
</dbReference>
<keyword evidence="2" id="KW-0812">Transmembrane</keyword>
<feature type="transmembrane region" description="Helical" evidence="2">
    <location>
        <begin position="41"/>
        <end position="59"/>
    </location>
</feature>